<dbReference type="AlphaFoldDB" id="A6G0B9"/>
<name>A6G0B9_9BACT</name>
<dbReference type="InterPro" id="IPR012334">
    <property type="entry name" value="Pectin_lyas_fold"/>
</dbReference>
<dbReference type="EMBL" id="ABCS01000009">
    <property type="protein sequence ID" value="EDM80565.1"/>
    <property type="molecule type" value="Genomic_DNA"/>
</dbReference>
<dbReference type="Gene3D" id="2.160.20.10">
    <property type="entry name" value="Single-stranded right-handed beta-helix, Pectin lyase-like"/>
    <property type="match status" value="1"/>
</dbReference>
<dbReference type="STRING" id="391625.PPSIR1_36769"/>
<reference evidence="2 3" key="1">
    <citation type="submission" date="2007-06" db="EMBL/GenBank/DDBJ databases">
        <authorList>
            <person name="Shimkets L."/>
            <person name="Ferriera S."/>
            <person name="Johnson J."/>
            <person name="Kravitz S."/>
            <person name="Beeson K."/>
            <person name="Sutton G."/>
            <person name="Rogers Y.-H."/>
            <person name="Friedman R."/>
            <person name="Frazier M."/>
            <person name="Venter J.C."/>
        </authorList>
    </citation>
    <scope>NUCLEOTIDE SEQUENCE [LARGE SCALE GENOMIC DNA]</scope>
    <source>
        <strain evidence="2 3">SIR-1</strain>
    </source>
</reference>
<keyword evidence="3" id="KW-1185">Reference proteome</keyword>
<dbReference type="SUPFAM" id="SSF51126">
    <property type="entry name" value="Pectin lyase-like"/>
    <property type="match status" value="1"/>
</dbReference>
<comment type="caution">
    <text evidence="2">The sequence shown here is derived from an EMBL/GenBank/DDBJ whole genome shotgun (WGS) entry which is preliminary data.</text>
</comment>
<dbReference type="OrthoDB" id="3399438at2"/>
<evidence type="ECO:0000313" key="2">
    <source>
        <dbReference type="EMBL" id="EDM80565.1"/>
    </source>
</evidence>
<organism evidence="2 3">
    <name type="scientific">Plesiocystis pacifica SIR-1</name>
    <dbReference type="NCBI Taxonomy" id="391625"/>
    <lineage>
        <taxon>Bacteria</taxon>
        <taxon>Pseudomonadati</taxon>
        <taxon>Myxococcota</taxon>
        <taxon>Polyangia</taxon>
        <taxon>Nannocystales</taxon>
        <taxon>Nannocystaceae</taxon>
        <taxon>Plesiocystis</taxon>
    </lineage>
</organism>
<dbReference type="eggNOG" id="COG3210">
    <property type="taxonomic scope" value="Bacteria"/>
</dbReference>
<gene>
    <name evidence="2" type="ORF">PPSIR1_36769</name>
</gene>
<sequence length="301" mass="30970">MNKLNFRSPALRLPRARSRARLLGLGLASLVSLLGARQAQAATATVCASGCDYTSIQTAVTAAAPGDTLELENGETFVESVTVDKDLRIRGRWNAPVVLDGDGADATLTVLTGATVTVDHVAITGADGTAGVVVNTGAVLKLRHSVVTSNVATYGGVLNMGTLMLRWNTLVSLNHSTSDFAGGINNFAGTVRVTPTPNDSGLFATIQGNTGYDGGGLANHSGTVELERVEFSHNSAYLGGGFHNGFGQATLDDCLFLNNDATSIGGGWSNHNLGGTVTLGAPTYAGNSTGTGAYTDFYDVN</sequence>
<feature type="chain" id="PRO_5002694959" evidence="1">
    <location>
        <begin position="42"/>
        <end position="301"/>
    </location>
</feature>
<proteinExistence type="predicted"/>
<feature type="signal peptide" evidence="1">
    <location>
        <begin position="1"/>
        <end position="41"/>
    </location>
</feature>
<dbReference type="InterPro" id="IPR011050">
    <property type="entry name" value="Pectin_lyase_fold/virulence"/>
</dbReference>
<dbReference type="RefSeq" id="WP_006970168.1">
    <property type="nucleotide sequence ID" value="NZ_ABCS01000009.1"/>
</dbReference>
<keyword evidence="1" id="KW-0732">Signal</keyword>
<evidence type="ECO:0000256" key="1">
    <source>
        <dbReference type="SAM" id="SignalP"/>
    </source>
</evidence>
<evidence type="ECO:0000313" key="3">
    <source>
        <dbReference type="Proteomes" id="UP000005801"/>
    </source>
</evidence>
<protein>
    <submittedName>
        <fullName evidence="2">Polymorphic membrane protein</fullName>
    </submittedName>
</protein>
<accession>A6G0B9</accession>
<dbReference type="Proteomes" id="UP000005801">
    <property type="component" value="Unassembled WGS sequence"/>
</dbReference>